<evidence type="ECO:0000259" key="2">
    <source>
        <dbReference type="PROSITE" id="PS50015"/>
    </source>
</evidence>
<keyword evidence="3" id="KW-1185">Reference proteome</keyword>
<proteinExistence type="predicted"/>
<reference evidence="3" key="1">
    <citation type="submission" date="2022-06" db="EMBL/GenBank/DDBJ databases">
        <authorList>
            <person name="Berger JAMES D."/>
            <person name="Berger JAMES D."/>
        </authorList>
    </citation>
    <scope>NUCLEOTIDE SEQUENCE [LARGE SCALE GENOMIC DNA]</scope>
</reference>
<dbReference type="Proteomes" id="UP000050795">
    <property type="component" value="Unassembled WGS sequence"/>
</dbReference>
<dbReference type="PROSITE" id="PS50015">
    <property type="entry name" value="SAP_B"/>
    <property type="match status" value="1"/>
</dbReference>
<dbReference type="SMART" id="SM00741">
    <property type="entry name" value="SapB"/>
    <property type="match status" value="1"/>
</dbReference>
<accession>A0AA85KB47</accession>
<evidence type="ECO:0000313" key="4">
    <source>
        <dbReference type="WBParaSite" id="TREG1_77210.1"/>
    </source>
</evidence>
<dbReference type="Gene3D" id="1.10.225.10">
    <property type="entry name" value="Saposin-like"/>
    <property type="match status" value="1"/>
</dbReference>
<keyword evidence="1" id="KW-1015">Disulfide bond</keyword>
<sequence length="84" mass="9537">MCPNPPKINFCPVCLMGVTETKNILLSDALLKEIQAVFVHVCDYVRLEVQCSKILDELYVTMMDVIKHVVEPHLVCKIVKMCDS</sequence>
<dbReference type="SUPFAM" id="SSF47862">
    <property type="entry name" value="Saposin"/>
    <property type="match status" value="1"/>
</dbReference>
<feature type="domain" description="Saposin B-type" evidence="2">
    <location>
        <begin position="7"/>
        <end position="84"/>
    </location>
</feature>
<dbReference type="InterPro" id="IPR011001">
    <property type="entry name" value="Saposin-like"/>
</dbReference>
<dbReference type="AlphaFoldDB" id="A0AA85KB47"/>
<name>A0AA85KB47_TRIRE</name>
<protein>
    <recommendedName>
        <fullName evidence="2">Saposin B-type domain-containing protein</fullName>
    </recommendedName>
</protein>
<dbReference type="WBParaSite" id="TREG1_77210.1">
    <property type="protein sequence ID" value="TREG1_77210.1"/>
    <property type="gene ID" value="TREG1_77210"/>
</dbReference>
<evidence type="ECO:0000313" key="3">
    <source>
        <dbReference type="Proteomes" id="UP000050795"/>
    </source>
</evidence>
<evidence type="ECO:0000256" key="1">
    <source>
        <dbReference type="ARBA" id="ARBA00023157"/>
    </source>
</evidence>
<dbReference type="InterPro" id="IPR008139">
    <property type="entry name" value="SaposinB_dom"/>
</dbReference>
<organism evidence="3 4">
    <name type="scientific">Trichobilharzia regenti</name>
    <name type="common">Nasal bird schistosome</name>
    <dbReference type="NCBI Taxonomy" id="157069"/>
    <lineage>
        <taxon>Eukaryota</taxon>
        <taxon>Metazoa</taxon>
        <taxon>Spiralia</taxon>
        <taxon>Lophotrochozoa</taxon>
        <taxon>Platyhelminthes</taxon>
        <taxon>Trematoda</taxon>
        <taxon>Digenea</taxon>
        <taxon>Strigeidida</taxon>
        <taxon>Schistosomatoidea</taxon>
        <taxon>Schistosomatidae</taxon>
        <taxon>Trichobilharzia</taxon>
    </lineage>
</organism>
<reference evidence="4" key="2">
    <citation type="submission" date="2023-11" db="UniProtKB">
        <authorList>
            <consortium name="WormBaseParasite"/>
        </authorList>
    </citation>
    <scope>IDENTIFICATION</scope>
</reference>